<feature type="compositionally biased region" description="Polar residues" evidence="1">
    <location>
        <begin position="120"/>
        <end position="130"/>
    </location>
</feature>
<evidence type="ECO:0000256" key="1">
    <source>
        <dbReference type="SAM" id="MobiDB-lite"/>
    </source>
</evidence>
<accession>A0ABR1K4E7</accession>
<proteinExistence type="predicted"/>
<feature type="compositionally biased region" description="Basic and acidic residues" evidence="1">
    <location>
        <begin position="80"/>
        <end position="105"/>
    </location>
</feature>
<dbReference type="Proteomes" id="UP001498398">
    <property type="component" value="Unassembled WGS sequence"/>
</dbReference>
<dbReference type="EMBL" id="JBANRG010000002">
    <property type="protein sequence ID" value="KAK7469983.1"/>
    <property type="molecule type" value="Genomic_DNA"/>
</dbReference>
<feature type="region of interest" description="Disordered" evidence="1">
    <location>
        <begin position="160"/>
        <end position="243"/>
    </location>
</feature>
<evidence type="ECO:0000313" key="2">
    <source>
        <dbReference type="EMBL" id="KAK7469983.1"/>
    </source>
</evidence>
<evidence type="ECO:0000313" key="3">
    <source>
        <dbReference type="Proteomes" id="UP001498398"/>
    </source>
</evidence>
<organism evidence="2 3">
    <name type="scientific">Marasmiellus scandens</name>
    <dbReference type="NCBI Taxonomy" id="2682957"/>
    <lineage>
        <taxon>Eukaryota</taxon>
        <taxon>Fungi</taxon>
        <taxon>Dikarya</taxon>
        <taxon>Basidiomycota</taxon>
        <taxon>Agaricomycotina</taxon>
        <taxon>Agaricomycetes</taxon>
        <taxon>Agaricomycetidae</taxon>
        <taxon>Agaricales</taxon>
        <taxon>Marasmiineae</taxon>
        <taxon>Omphalotaceae</taxon>
        <taxon>Marasmiellus</taxon>
    </lineage>
</organism>
<keyword evidence="3" id="KW-1185">Reference proteome</keyword>
<name>A0ABR1K4E7_9AGAR</name>
<sequence length="342" mass="39187">MTTPRLPTVYDFSSLRLHTDGTSVRQSERNVNLRYSKLTVRDPRGNWIARDAGGLANVPQRYKARAVSERESDGENVPNENDRSNEELADAETRRYKTNRAEARAEKRRKFTHDFDFLTPVTTTSRSGPVSPSRLEPPSSDLLKCIHHLASRFYDKHGQLSNSSREYRKERKTRRLARLAKQRQDLKSKRDRQRDSDASDIDSEITSGSETVEHSDRSTEDDDNDTFPDETSSLRSTKGKVARRKQNRFTDMYKAMDGSALMIIGELSSSLCFVADQLFGTIKGCCYKNMFRKTFSHAYDRKVHGPQGKKCTCDTFTQTIQAELLVFVDCTRILVQTLMLLF</sequence>
<gene>
    <name evidence="2" type="ORF">VKT23_001418</name>
</gene>
<feature type="region of interest" description="Disordered" evidence="1">
    <location>
        <begin position="119"/>
        <end position="139"/>
    </location>
</feature>
<feature type="compositionally biased region" description="Acidic residues" evidence="1">
    <location>
        <begin position="219"/>
        <end position="228"/>
    </location>
</feature>
<feature type="compositionally biased region" description="Basic residues" evidence="1">
    <location>
        <begin position="170"/>
        <end position="181"/>
    </location>
</feature>
<protein>
    <submittedName>
        <fullName evidence="2">Uncharacterized protein</fullName>
    </submittedName>
</protein>
<feature type="compositionally biased region" description="Basic and acidic residues" evidence="1">
    <location>
        <begin position="182"/>
        <end position="197"/>
    </location>
</feature>
<comment type="caution">
    <text evidence="2">The sequence shown here is derived from an EMBL/GenBank/DDBJ whole genome shotgun (WGS) entry which is preliminary data.</text>
</comment>
<reference evidence="2 3" key="1">
    <citation type="submission" date="2024-01" db="EMBL/GenBank/DDBJ databases">
        <title>A draft genome for the cacao thread blight pathogen Marasmiellus scandens.</title>
        <authorList>
            <person name="Baruah I.K."/>
            <person name="Leung J."/>
            <person name="Bukari Y."/>
            <person name="Amoako-Attah I."/>
            <person name="Meinhardt L.W."/>
            <person name="Bailey B.A."/>
            <person name="Cohen S.P."/>
        </authorList>
    </citation>
    <scope>NUCLEOTIDE SEQUENCE [LARGE SCALE GENOMIC DNA]</scope>
    <source>
        <strain evidence="2 3">GH-19</strain>
    </source>
</reference>
<feature type="region of interest" description="Disordered" evidence="1">
    <location>
        <begin position="62"/>
        <end position="107"/>
    </location>
</feature>